<dbReference type="InterPro" id="IPR023631">
    <property type="entry name" value="Amidase_dom"/>
</dbReference>
<dbReference type="GO" id="GO:0016787">
    <property type="term" value="F:hydrolase activity"/>
    <property type="evidence" value="ECO:0007669"/>
    <property type="project" value="UniProtKB-KW"/>
</dbReference>
<dbReference type="Gene3D" id="3.10.490.10">
    <property type="entry name" value="Gamma-glutamyl cyclotransferase-like"/>
    <property type="match status" value="1"/>
</dbReference>
<evidence type="ECO:0000313" key="3">
    <source>
        <dbReference type="EMBL" id="PHP65391.1"/>
    </source>
</evidence>
<organism evidence="3 4">
    <name type="scientific">Zhengella mangrovi</name>
    <dbReference type="NCBI Taxonomy" id="1982044"/>
    <lineage>
        <taxon>Bacteria</taxon>
        <taxon>Pseudomonadati</taxon>
        <taxon>Pseudomonadota</taxon>
        <taxon>Alphaproteobacteria</taxon>
        <taxon>Hyphomicrobiales</taxon>
        <taxon>Notoacmeibacteraceae</taxon>
        <taxon>Zhengella</taxon>
    </lineage>
</organism>
<dbReference type="PANTHER" id="PTHR11895:SF169">
    <property type="entry name" value="GLUTAMYL-TRNA(GLN) AMIDOTRANSFERASE"/>
    <property type="match status" value="1"/>
</dbReference>
<dbReference type="RefSeq" id="WP_099308132.1">
    <property type="nucleotide sequence ID" value="NZ_PDVP01000016.1"/>
</dbReference>
<dbReference type="InterPro" id="IPR036928">
    <property type="entry name" value="AS_sf"/>
</dbReference>
<dbReference type="SUPFAM" id="SSF75304">
    <property type="entry name" value="Amidase signature (AS) enzymes"/>
    <property type="match status" value="1"/>
</dbReference>
<evidence type="ECO:0000313" key="4">
    <source>
        <dbReference type="Proteomes" id="UP000221168"/>
    </source>
</evidence>
<evidence type="ECO:0000259" key="1">
    <source>
        <dbReference type="Pfam" id="PF01425"/>
    </source>
</evidence>
<dbReference type="Pfam" id="PF01425">
    <property type="entry name" value="Amidase"/>
    <property type="match status" value="1"/>
</dbReference>
<dbReference type="NCBIfam" id="TIGR02713">
    <property type="entry name" value="allophanate_hyd"/>
    <property type="match status" value="1"/>
</dbReference>
<dbReference type="InterPro" id="IPR014085">
    <property type="entry name" value="Allophanate_hydrolase"/>
</dbReference>
<gene>
    <name evidence="3" type="primary">atzF</name>
    <name evidence="3" type="ORF">CSC94_19660</name>
</gene>
<reference evidence="3 4" key="1">
    <citation type="submission" date="2017-10" db="EMBL/GenBank/DDBJ databases">
        <title>Sedimentibacterium mangrovi gen. nov., sp. nov., a novel member of family Phyllobacteriacea isolated from mangrove sediment.</title>
        <authorList>
            <person name="Liao H."/>
            <person name="Tian Y."/>
        </authorList>
    </citation>
    <scope>NUCLEOTIDE SEQUENCE [LARGE SCALE GENOMIC DNA]</scope>
    <source>
        <strain evidence="3 4">X9-2-2</strain>
    </source>
</reference>
<accession>A0A2G1QIW0</accession>
<dbReference type="InterPro" id="IPR000120">
    <property type="entry name" value="Amidase"/>
</dbReference>
<name>A0A2G1QIW0_9HYPH</name>
<comment type="caution">
    <text evidence="3">The sequence shown here is derived from an EMBL/GenBank/DDBJ whole genome shotgun (WGS) entry which is preliminary data.</text>
</comment>
<keyword evidence="4" id="KW-1185">Reference proteome</keyword>
<dbReference type="InterPro" id="IPR053844">
    <property type="entry name" value="AH_C"/>
</dbReference>
<keyword evidence="3" id="KW-0378">Hydrolase</keyword>
<proteinExistence type="predicted"/>
<dbReference type="NCBIfam" id="NF006043">
    <property type="entry name" value="PRK08186.1"/>
    <property type="match status" value="1"/>
</dbReference>
<dbReference type="Gene3D" id="3.90.1300.10">
    <property type="entry name" value="Amidase signature (AS) domain"/>
    <property type="match status" value="1"/>
</dbReference>
<feature type="domain" description="Allophanate hydrolase C-terminal" evidence="2">
    <location>
        <begin position="454"/>
        <end position="577"/>
    </location>
</feature>
<sequence>MNPNAKPFAFWRAMTPEDAVRSAYAAARQHDDPAMFIAMKPEDRALAEARALMAAGPEGKPLFGLPFAVKDNIDVAGLETTAACPAFAHVPGASATVVARLEEAGAICIGKTNLDQFATGLVGVRSPYGVPRNTLEPDLVPGGSSSGSAVAVGAGIVAFSLGTDTAGSGRVPAALNGIAGLKPSLGLLSATGMVPACRTLDTISIFAARSADAAEAAAAAQAYDPADFLSRRLPPAGLAPVPPHFSVGVPLRAQRKFFGDTLAEQAYERDLDTLAGFGATITEIDFEPFYAVAQLLYEGPWVAERYHAVRPLIEGDPDALHPVTRAIISGATKFDAVSTFDALYRLAAMKRALQPVLAGLDILAVPSIPTVYTVGEVEADPVTLNSNLGTYTNFVNLLDLAAFSVPVGTRGDGRPSSLTLVGPAGSDARLAGLADMLETGERREPPTVAVPGQVTVAVVGAHLSGMPLNHELTSRGATFLAAMRTAPDYRLYALPGTVPPKPGMLRVAAGEGAPIAIELWSMSEAAYGSFVAAIPAPLGIGTLRLEDGGMAQGFLVEAEAVRDARDISAYGSWRAFCSELA</sequence>
<dbReference type="Gene3D" id="1.20.58.1700">
    <property type="match status" value="1"/>
</dbReference>
<dbReference type="AlphaFoldDB" id="A0A2G1QIW0"/>
<dbReference type="PANTHER" id="PTHR11895">
    <property type="entry name" value="TRANSAMIDASE"/>
    <property type="match status" value="1"/>
</dbReference>
<protein>
    <submittedName>
        <fullName evidence="3">Allophanate hydrolase</fullName>
    </submittedName>
</protein>
<feature type="domain" description="Amidase" evidence="1">
    <location>
        <begin position="20"/>
        <end position="430"/>
    </location>
</feature>
<dbReference type="Proteomes" id="UP000221168">
    <property type="component" value="Unassembled WGS sequence"/>
</dbReference>
<dbReference type="OrthoDB" id="9811471at2"/>
<evidence type="ECO:0000259" key="2">
    <source>
        <dbReference type="Pfam" id="PF21986"/>
    </source>
</evidence>
<dbReference type="Pfam" id="PF21986">
    <property type="entry name" value="AH_C"/>
    <property type="match status" value="1"/>
</dbReference>
<dbReference type="EMBL" id="PDVP01000016">
    <property type="protein sequence ID" value="PHP65391.1"/>
    <property type="molecule type" value="Genomic_DNA"/>
</dbReference>